<dbReference type="SUPFAM" id="SSF53098">
    <property type="entry name" value="Ribonuclease H-like"/>
    <property type="match status" value="1"/>
</dbReference>
<dbReference type="InterPro" id="IPR052035">
    <property type="entry name" value="ZnF_BED_domain_contain"/>
</dbReference>
<proteinExistence type="predicted"/>
<keyword evidence="1" id="KW-1185">Reference proteome</keyword>
<dbReference type="Proteomes" id="UP000504610">
    <property type="component" value="Chromosome 2"/>
</dbReference>
<dbReference type="GeneID" id="130504604"/>
<dbReference type="InterPro" id="IPR012337">
    <property type="entry name" value="RNaseH-like_sf"/>
</dbReference>
<reference evidence="1" key="1">
    <citation type="journal article" date="2019" name="Database">
        <title>The radish genome database (RadishGD): an integrated information resource for radish genomics.</title>
        <authorList>
            <person name="Yu H.J."/>
            <person name="Baek S."/>
            <person name="Lee Y.J."/>
            <person name="Cho A."/>
            <person name="Mun J.H."/>
        </authorList>
    </citation>
    <scope>NUCLEOTIDE SEQUENCE [LARGE SCALE GENOMIC DNA]</scope>
    <source>
        <strain evidence="1">cv. WK10039</strain>
    </source>
</reference>
<evidence type="ECO:0000313" key="1">
    <source>
        <dbReference type="Proteomes" id="UP000504610"/>
    </source>
</evidence>
<accession>A0A9W3CUS0</accession>
<organism evidence="1 2">
    <name type="scientific">Raphanus sativus</name>
    <name type="common">Radish</name>
    <name type="synonym">Raphanus raphanistrum var. sativus</name>
    <dbReference type="NCBI Taxonomy" id="3726"/>
    <lineage>
        <taxon>Eukaryota</taxon>
        <taxon>Viridiplantae</taxon>
        <taxon>Streptophyta</taxon>
        <taxon>Embryophyta</taxon>
        <taxon>Tracheophyta</taxon>
        <taxon>Spermatophyta</taxon>
        <taxon>Magnoliopsida</taxon>
        <taxon>eudicotyledons</taxon>
        <taxon>Gunneridae</taxon>
        <taxon>Pentapetalae</taxon>
        <taxon>rosids</taxon>
        <taxon>malvids</taxon>
        <taxon>Brassicales</taxon>
        <taxon>Brassicaceae</taxon>
        <taxon>Brassiceae</taxon>
        <taxon>Raphanus</taxon>
    </lineage>
</organism>
<dbReference type="AlphaFoldDB" id="A0A9W3CUS0"/>
<sequence length="306" mass="35160">MYLQRKDAMKKWFKENKQRVSLTTYIWVAQVTRASYMVVTAHYIDSCWRLKKLIIGFKHVTDHKGSTISKVLLDCLADWGIQKVFCVTFDNATANSSALRKFQSEFSLVSEEALVLDGEMMHMRCCAHIINLIVKDGMADADESVKAVRNAVVYVRASGNRLSSFEQKVDAGKLTRGSLPLDVSTRWNSTYLMLITAMKYRVAFDKMEAEDKLYNDYFMEIEGPLFSDWKAIERLGRFLVILYNSTLVISASTSVNAYKCYGEIVTITANLMDLMKSTDHQIKVKAEEMYEKFDKYWDGMKTSIRC</sequence>
<dbReference type="PANTHER" id="PTHR46481:SF2">
    <property type="entry name" value="BED-TYPE DOMAIN-CONTAINING PROTEIN"/>
    <property type="match status" value="1"/>
</dbReference>
<name>A0A9W3CUS0_RAPSA</name>
<gene>
    <name evidence="2" type="primary">LOC130504604</name>
</gene>
<dbReference type="PANTHER" id="PTHR46481">
    <property type="entry name" value="ZINC FINGER BED DOMAIN-CONTAINING PROTEIN 4"/>
    <property type="match status" value="1"/>
</dbReference>
<protein>
    <submittedName>
        <fullName evidence="2">Zinc finger BED domain-containing protein RICESLEEPER 2-like</fullName>
    </submittedName>
</protein>
<dbReference type="KEGG" id="rsz:130504604"/>
<reference evidence="2" key="2">
    <citation type="submission" date="2025-08" db="UniProtKB">
        <authorList>
            <consortium name="RefSeq"/>
        </authorList>
    </citation>
    <scope>IDENTIFICATION</scope>
    <source>
        <tissue evidence="2">Leaf</tissue>
    </source>
</reference>
<dbReference type="OrthoDB" id="1094135at2759"/>
<evidence type="ECO:0000313" key="2">
    <source>
        <dbReference type="RefSeq" id="XP_056855214.1"/>
    </source>
</evidence>
<dbReference type="RefSeq" id="XP_056855214.1">
    <property type="nucleotide sequence ID" value="XM_056999234.1"/>
</dbReference>